<dbReference type="InterPro" id="IPR009057">
    <property type="entry name" value="Homeodomain-like_sf"/>
</dbReference>
<evidence type="ECO:0000256" key="1">
    <source>
        <dbReference type="ARBA" id="ARBA00023015"/>
    </source>
</evidence>
<keyword evidence="1" id="KW-0805">Transcription regulation</keyword>
<reference evidence="6 7" key="1">
    <citation type="submission" date="2018-08" db="EMBL/GenBank/DDBJ databases">
        <title>Sequencing the genomes of 1000 actinobacteria strains.</title>
        <authorList>
            <person name="Klenk H.-P."/>
        </authorList>
    </citation>
    <scope>NUCLEOTIDE SEQUENCE [LARGE SCALE GENOMIC DNA]</scope>
    <source>
        <strain evidence="6 7">DSM 44099</strain>
    </source>
</reference>
<name>A0A3D9ZNY3_9ACTN</name>
<comment type="caution">
    <text evidence="6">The sequence shown here is derived from an EMBL/GenBank/DDBJ whole genome shotgun (WGS) entry which is preliminary data.</text>
</comment>
<proteinExistence type="predicted"/>
<keyword evidence="3" id="KW-0804">Transcription</keyword>
<evidence type="ECO:0000259" key="5">
    <source>
        <dbReference type="PROSITE" id="PS50977"/>
    </source>
</evidence>
<dbReference type="PROSITE" id="PS50977">
    <property type="entry name" value="HTH_TETR_2"/>
    <property type="match status" value="1"/>
</dbReference>
<dbReference type="InterPro" id="IPR001647">
    <property type="entry name" value="HTH_TetR"/>
</dbReference>
<dbReference type="PANTHER" id="PTHR30055:SF234">
    <property type="entry name" value="HTH-TYPE TRANSCRIPTIONAL REGULATOR BETI"/>
    <property type="match status" value="1"/>
</dbReference>
<dbReference type="Gene3D" id="1.10.357.10">
    <property type="entry name" value="Tetracycline Repressor, domain 2"/>
    <property type="match status" value="1"/>
</dbReference>
<sequence>MGVELSFHVNAKSESCYHFDMRAASQAPAPRKDQVRNRQRLVEAAMAVFLEHGPDVKLDEVARRAGMAASSLYRHFPSKEDLIDAVLTEMMRPAQEAADRAALMPDPREAFRTMFTESCTMPTAEADAFNKLAYASSRARDHALRLLENVVAPATIRLRAAGGLREGLTVEDVAMFLRMAKVTDTPEQRDMALDVLLAGMLSTES</sequence>
<evidence type="ECO:0000313" key="7">
    <source>
        <dbReference type="Proteomes" id="UP000256913"/>
    </source>
</evidence>
<dbReference type="Pfam" id="PF00440">
    <property type="entry name" value="TetR_N"/>
    <property type="match status" value="1"/>
</dbReference>
<evidence type="ECO:0000313" key="6">
    <source>
        <dbReference type="EMBL" id="REF99088.1"/>
    </source>
</evidence>
<dbReference type="EMBL" id="QUMQ01000001">
    <property type="protein sequence ID" value="REF99088.1"/>
    <property type="molecule type" value="Genomic_DNA"/>
</dbReference>
<feature type="domain" description="HTH tetR-type" evidence="5">
    <location>
        <begin position="35"/>
        <end position="94"/>
    </location>
</feature>
<dbReference type="GO" id="GO:0000976">
    <property type="term" value="F:transcription cis-regulatory region binding"/>
    <property type="evidence" value="ECO:0007669"/>
    <property type="project" value="TreeGrafter"/>
</dbReference>
<dbReference type="InterPro" id="IPR050109">
    <property type="entry name" value="HTH-type_TetR-like_transc_reg"/>
</dbReference>
<evidence type="ECO:0000256" key="3">
    <source>
        <dbReference type="ARBA" id="ARBA00023163"/>
    </source>
</evidence>
<evidence type="ECO:0000256" key="4">
    <source>
        <dbReference type="PROSITE-ProRule" id="PRU00335"/>
    </source>
</evidence>
<keyword evidence="7" id="KW-1185">Reference proteome</keyword>
<keyword evidence="2 4" id="KW-0238">DNA-binding</keyword>
<dbReference type="GO" id="GO:0003700">
    <property type="term" value="F:DNA-binding transcription factor activity"/>
    <property type="evidence" value="ECO:0007669"/>
    <property type="project" value="TreeGrafter"/>
</dbReference>
<dbReference type="AlphaFoldDB" id="A0A3D9ZNY3"/>
<dbReference type="PRINTS" id="PR00455">
    <property type="entry name" value="HTHTETR"/>
</dbReference>
<evidence type="ECO:0000256" key="2">
    <source>
        <dbReference type="ARBA" id="ARBA00023125"/>
    </source>
</evidence>
<feature type="DNA-binding region" description="H-T-H motif" evidence="4">
    <location>
        <begin position="57"/>
        <end position="76"/>
    </location>
</feature>
<organism evidence="6 7">
    <name type="scientific">Asanoa ferruginea</name>
    <dbReference type="NCBI Taxonomy" id="53367"/>
    <lineage>
        <taxon>Bacteria</taxon>
        <taxon>Bacillati</taxon>
        <taxon>Actinomycetota</taxon>
        <taxon>Actinomycetes</taxon>
        <taxon>Micromonosporales</taxon>
        <taxon>Micromonosporaceae</taxon>
        <taxon>Asanoa</taxon>
    </lineage>
</organism>
<dbReference type="SUPFAM" id="SSF46689">
    <property type="entry name" value="Homeodomain-like"/>
    <property type="match status" value="1"/>
</dbReference>
<protein>
    <submittedName>
        <fullName evidence="6">TetR family transcriptional regulator</fullName>
    </submittedName>
</protein>
<dbReference type="PANTHER" id="PTHR30055">
    <property type="entry name" value="HTH-TYPE TRANSCRIPTIONAL REGULATOR RUTR"/>
    <property type="match status" value="1"/>
</dbReference>
<accession>A0A3D9ZNY3</accession>
<gene>
    <name evidence="6" type="ORF">DFJ67_5114</name>
</gene>
<dbReference type="Proteomes" id="UP000256913">
    <property type="component" value="Unassembled WGS sequence"/>
</dbReference>